<gene>
    <name evidence="2" type="ORF">GCM10017600_61180</name>
</gene>
<name>A0A9W6I6U1_9ACTN</name>
<dbReference type="Gene3D" id="3.40.50.80">
    <property type="entry name" value="Nucleotide-binding domain of ferredoxin-NADP reductase (FNR) module"/>
    <property type="match status" value="1"/>
</dbReference>
<organism evidence="2 3">
    <name type="scientific">Streptosporangium carneum</name>
    <dbReference type="NCBI Taxonomy" id="47481"/>
    <lineage>
        <taxon>Bacteria</taxon>
        <taxon>Bacillati</taxon>
        <taxon>Actinomycetota</taxon>
        <taxon>Actinomycetes</taxon>
        <taxon>Streptosporangiales</taxon>
        <taxon>Streptosporangiaceae</taxon>
        <taxon>Streptosporangium</taxon>
    </lineage>
</organism>
<dbReference type="PROSITE" id="PS51384">
    <property type="entry name" value="FAD_FR"/>
    <property type="match status" value="1"/>
</dbReference>
<dbReference type="EMBL" id="BSEV01000018">
    <property type="protein sequence ID" value="GLK12708.1"/>
    <property type="molecule type" value="Genomic_DNA"/>
</dbReference>
<dbReference type="GO" id="GO:0016491">
    <property type="term" value="F:oxidoreductase activity"/>
    <property type="evidence" value="ECO:0007669"/>
    <property type="project" value="InterPro"/>
</dbReference>
<dbReference type="PANTHER" id="PTHR30157:SF0">
    <property type="entry name" value="NADPH-DEPENDENT FERRIC-CHELATE REDUCTASE"/>
    <property type="match status" value="1"/>
</dbReference>
<dbReference type="InterPro" id="IPR017938">
    <property type="entry name" value="Riboflavin_synthase-like_b-brl"/>
</dbReference>
<evidence type="ECO:0000313" key="3">
    <source>
        <dbReference type="Proteomes" id="UP001143474"/>
    </source>
</evidence>
<dbReference type="InterPro" id="IPR007037">
    <property type="entry name" value="SIP_rossman_dom"/>
</dbReference>
<dbReference type="InterPro" id="IPR039261">
    <property type="entry name" value="FNR_nucleotide-bd"/>
</dbReference>
<dbReference type="AlphaFoldDB" id="A0A9W6I6U1"/>
<evidence type="ECO:0000313" key="2">
    <source>
        <dbReference type="EMBL" id="GLK12708.1"/>
    </source>
</evidence>
<dbReference type="InterPro" id="IPR039374">
    <property type="entry name" value="SIP_fam"/>
</dbReference>
<dbReference type="InterPro" id="IPR013113">
    <property type="entry name" value="SIP_FAD-bd"/>
</dbReference>
<keyword evidence="3" id="KW-1185">Reference proteome</keyword>
<dbReference type="CDD" id="cd06193">
    <property type="entry name" value="siderophore_interacting"/>
    <property type="match status" value="1"/>
</dbReference>
<dbReference type="PANTHER" id="PTHR30157">
    <property type="entry name" value="FERRIC REDUCTASE, NADPH-DEPENDENT"/>
    <property type="match status" value="1"/>
</dbReference>
<proteinExistence type="predicted"/>
<sequence length="269" mass="29925">MSSVRRPHPDLVDEREPEAWQFPRVEVVRVASVTPRMTRITFALDGFVPDLPDQHFKIFFPRGRTDGPVVPIGPDWYRRLRAVPPERRPDMRLYTIREIRPGEVDVDFVLHGDEGPGSRFALNARPGDVVGIYGPVGTYLPLPKDDWVLLVGDETGLPAIGAILESLPEGLPVMVFAEIADAAERQPLRSAGELTLTWLHRDGRPAGGTDLLPEAVRRAVFPKGRGYAWVAAESAAVKAVRRHLVGERGFAKEDVEFAGYWSHGEVDEL</sequence>
<dbReference type="Pfam" id="PF04954">
    <property type="entry name" value="SIP"/>
    <property type="match status" value="1"/>
</dbReference>
<feature type="domain" description="FAD-binding FR-type" evidence="1">
    <location>
        <begin position="20"/>
        <end position="142"/>
    </location>
</feature>
<reference evidence="2" key="1">
    <citation type="journal article" date="2014" name="Int. J. Syst. Evol. Microbiol.">
        <title>Complete genome sequence of Corynebacterium casei LMG S-19264T (=DSM 44701T), isolated from a smear-ripened cheese.</title>
        <authorList>
            <consortium name="US DOE Joint Genome Institute (JGI-PGF)"/>
            <person name="Walter F."/>
            <person name="Albersmeier A."/>
            <person name="Kalinowski J."/>
            <person name="Ruckert C."/>
        </authorList>
    </citation>
    <scope>NUCLEOTIDE SEQUENCE</scope>
    <source>
        <strain evidence="2">VKM Ac-2007</strain>
    </source>
</reference>
<dbReference type="RefSeq" id="WP_271221028.1">
    <property type="nucleotide sequence ID" value="NZ_BAAAVD010000008.1"/>
</dbReference>
<dbReference type="Proteomes" id="UP001143474">
    <property type="component" value="Unassembled WGS sequence"/>
</dbReference>
<dbReference type="SUPFAM" id="SSF63380">
    <property type="entry name" value="Riboflavin synthase domain-like"/>
    <property type="match status" value="1"/>
</dbReference>
<dbReference type="InterPro" id="IPR017927">
    <property type="entry name" value="FAD-bd_FR_type"/>
</dbReference>
<dbReference type="Gene3D" id="2.40.30.10">
    <property type="entry name" value="Translation factors"/>
    <property type="match status" value="1"/>
</dbReference>
<dbReference type="Pfam" id="PF08021">
    <property type="entry name" value="FAD_binding_9"/>
    <property type="match status" value="1"/>
</dbReference>
<accession>A0A9W6I6U1</accession>
<comment type="caution">
    <text evidence="2">The sequence shown here is derived from an EMBL/GenBank/DDBJ whole genome shotgun (WGS) entry which is preliminary data.</text>
</comment>
<reference evidence="2" key="2">
    <citation type="submission" date="2023-01" db="EMBL/GenBank/DDBJ databases">
        <authorList>
            <person name="Sun Q."/>
            <person name="Evtushenko L."/>
        </authorList>
    </citation>
    <scope>NUCLEOTIDE SEQUENCE</scope>
    <source>
        <strain evidence="2">VKM Ac-2007</strain>
    </source>
</reference>
<protein>
    <submittedName>
        <fullName evidence="2">Siderophore-interacting protein</fullName>
    </submittedName>
</protein>
<evidence type="ECO:0000259" key="1">
    <source>
        <dbReference type="PROSITE" id="PS51384"/>
    </source>
</evidence>